<sequence length="415" mass="47739">MLSNKINNFFKPTNIYSAHRPIFFCLSFSGLFPFKIINKEDKSKMVLTLHGLLSTLSHIILFTLCYVRTMRKHQSIVGYFLSSEISSFGDTFQFATSITSISAIYVCSFIKRKELVKFFEGMSNIDANFAELDHKKNYTGTLALIWINLVVMFILYTTYLSGSYLLLHRSSIYPEISVWVACFLPFYMICLSIVFHGCLLKEVESQFATLNSILAELRDREISKRKLTREIQVENYKHISVHSQKQTDPLDKTLDTVIGIHGKLYECCRAIQSYFSVQMLSIISISFMTIVFSTFYVLSMVFQSNTLKTTTVGKVEFIIFFTYQICICLLGISHIGHRTNSVIEKNIEMPIHVFKLIYNVKDPECKEKLKIFSDSLLHVKIQFTAYDLFKLDKTIIVTVIGTASTYLIVLIQLVI</sequence>
<dbReference type="GO" id="GO:0043025">
    <property type="term" value="C:neuronal cell body"/>
    <property type="evidence" value="ECO:0007669"/>
    <property type="project" value="TreeGrafter"/>
</dbReference>
<dbReference type="GO" id="GO:0030425">
    <property type="term" value="C:dendrite"/>
    <property type="evidence" value="ECO:0007669"/>
    <property type="project" value="TreeGrafter"/>
</dbReference>
<feature type="transmembrane region" description="Helical" evidence="8">
    <location>
        <begin position="395"/>
        <end position="414"/>
    </location>
</feature>
<organism evidence="9 10">
    <name type="scientific">Phlebotomus papatasi</name>
    <name type="common">Sandfly</name>
    <dbReference type="NCBI Taxonomy" id="29031"/>
    <lineage>
        <taxon>Eukaryota</taxon>
        <taxon>Metazoa</taxon>
        <taxon>Ecdysozoa</taxon>
        <taxon>Arthropoda</taxon>
        <taxon>Hexapoda</taxon>
        <taxon>Insecta</taxon>
        <taxon>Pterygota</taxon>
        <taxon>Neoptera</taxon>
        <taxon>Endopterygota</taxon>
        <taxon>Diptera</taxon>
        <taxon>Nematocera</taxon>
        <taxon>Psychodoidea</taxon>
        <taxon>Psychodidae</taxon>
        <taxon>Phlebotomus</taxon>
        <taxon>Phlebotomus</taxon>
    </lineage>
</organism>
<evidence type="ECO:0000313" key="10">
    <source>
        <dbReference type="Proteomes" id="UP000092462"/>
    </source>
</evidence>
<dbReference type="AlphaFoldDB" id="A0A8W9BGR1"/>
<accession>A0A8W9BGR1</accession>
<dbReference type="PANTHER" id="PTHR21143">
    <property type="entry name" value="INVERTEBRATE GUSTATORY RECEPTOR"/>
    <property type="match status" value="1"/>
</dbReference>
<dbReference type="GO" id="GO:0030424">
    <property type="term" value="C:axon"/>
    <property type="evidence" value="ECO:0007669"/>
    <property type="project" value="TreeGrafter"/>
</dbReference>
<keyword evidence="6 8" id="KW-0675">Receptor</keyword>
<keyword evidence="4 8" id="KW-1133">Transmembrane helix</keyword>
<evidence type="ECO:0000256" key="5">
    <source>
        <dbReference type="ARBA" id="ARBA00023136"/>
    </source>
</evidence>
<evidence type="ECO:0000256" key="2">
    <source>
        <dbReference type="ARBA" id="ARBA00022475"/>
    </source>
</evidence>
<evidence type="ECO:0000313" key="9">
    <source>
        <dbReference type="EnsemblMetazoa" id="PPAI013121-PA"/>
    </source>
</evidence>
<reference evidence="9" key="1">
    <citation type="submission" date="2022-08" db="UniProtKB">
        <authorList>
            <consortium name="EnsemblMetazoa"/>
        </authorList>
    </citation>
    <scope>IDENTIFICATION</scope>
    <source>
        <strain evidence="9">Israel</strain>
    </source>
</reference>
<dbReference type="InterPro" id="IPR013604">
    <property type="entry name" value="7TM_chemorcpt"/>
</dbReference>
<evidence type="ECO:0000256" key="6">
    <source>
        <dbReference type="ARBA" id="ARBA00023170"/>
    </source>
</evidence>
<proteinExistence type="inferred from homology"/>
<dbReference type="GO" id="GO:0005886">
    <property type="term" value="C:plasma membrane"/>
    <property type="evidence" value="ECO:0007669"/>
    <property type="project" value="UniProtKB-SubCell"/>
</dbReference>
<dbReference type="EnsemblMetazoa" id="PPAI013121-RA">
    <property type="protein sequence ID" value="PPAI013121-PA"/>
    <property type="gene ID" value="PPAI013121"/>
</dbReference>
<name>A0A8W9BGR1_PHLPP</name>
<comment type="subcellular location">
    <subcellularLocation>
        <location evidence="1 8">Cell membrane</location>
        <topology evidence="1 8">Multi-pass membrane protein</topology>
    </subcellularLocation>
</comment>
<evidence type="ECO:0000256" key="1">
    <source>
        <dbReference type="ARBA" id="ARBA00004651"/>
    </source>
</evidence>
<evidence type="ECO:0000256" key="3">
    <source>
        <dbReference type="ARBA" id="ARBA00022692"/>
    </source>
</evidence>
<keyword evidence="5 8" id="KW-0472">Membrane</keyword>
<keyword evidence="7 8" id="KW-0807">Transducer</keyword>
<dbReference type="PANTHER" id="PTHR21143:SF104">
    <property type="entry name" value="GUSTATORY RECEPTOR 8A-RELATED"/>
    <property type="match status" value="1"/>
</dbReference>
<dbReference type="EMBL" id="AJVK01058461">
    <property type="status" value="NOT_ANNOTATED_CDS"/>
    <property type="molecule type" value="Genomic_DNA"/>
</dbReference>
<feature type="transmembrane region" description="Helical" evidence="8">
    <location>
        <begin position="318"/>
        <end position="336"/>
    </location>
</feature>
<feature type="transmembrane region" description="Helical" evidence="8">
    <location>
        <begin position="49"/>
        <end position="67"/>
    </location>
</feature>
<evidence type="ECO:0000256" key="4">
    <source>
        <dbReference type="ARBA" id="ARBA00022989"/>
    </source>
</evidence>
<keyword evidence="10" id="KW-1185">Reference proteome</keyword>
<evidence type="ECO:0000256" key="7">
    <source>
        <dbReference type="ARBA" id="ARBA00023224"/>
    </source>
</evidence>
<dbReference type="GO" id="GO:0007635">
    <property type="term" value="P:chemosensory behavior"/>
    <property type="evidence" value="ECO:0007669"/>
    <property type="project" value="TreeGrafter"/>
</dbReference>
<dbReference type="GO" id="GO:0008049">
    <property type="term" value="P:male courtship behavior"/>
    <property type="evidence" value="ECO:0007669"/>
    <property type="project" value="TreeGrafter"/>
</dbReference>
<comment type="function">
    <text evidence="8">Gustatory receptor which mediates acceptance or avoidance behavior, depending on its substrates.</text>
</comment>
<dbReference type="VEuPathDB" id="VectorBase:PPAPM1_010713"/>
<feature type="transmembrane region" description="Helical" evidence="8">
    <location>
        <begin position="138"/>
        <end position="156"/>
    </location>
</feature>
<keyword evidence="2 8" id="KW-1003">Cell membrane</keyword>
<dbReference type="GO" id="GO:0050909">
    <property type="term" value="P:sensory perception of taste"/>
    <property type="evidence" value="ECO:0007669"/>
    <property type="project" value="InterPro"/>
</dbReference>
<dbReference type="GO" id="GO:0007165">
    <property type="term" value="P:signal transduction"/>
    <property type="evidence" value="ECO:0007669"/>
    <property type="project" value="UniProtKB-KW"/>
</dbReference>
<feature type="transmembrane region" description="Helical" evidence="8">
    <location>
        <begin position="21"/>
        <end position="37"/>
    </location>
</feature>
<protein>
    <recommendedName>
        <fullName evidence="8">Gustatory receptor</fullName>
    </recommendedName>
</protein>
<evidence type="ECO:0000256" key="8">
    <source>
        <dbReference type="RuleBase" id="RU363108"/>
    </source>
</evidence>
<keyword evidence="3 8" id="KW-0812">Transmembrane</keyword>
<feature type="transmembrane region" description="Helical" evidence="8">
    <location>
        <begin position="176"/>
        <end position="200"/>
    </location>
</feature>
<dbReference type="Proteomes" id="UP000092462">
    <property type="component" value="Unassembled WGS sequence"/>
</dbReference>
<feature type="transmembrane region" description="Helical" evidence="8">
    <location>
        <begin position="279"/>
        <end position="298"/>
    </location>
</feature>
<dbReference type="Pfam" id="PF08395">
    <property type="entry name" value="7tm_7"/>
    <property type="match status" value="1"/>
</dbReference>
<comment type="similarity">
    <text evidence="8">Belongs to the insect chemoreceptor superfamily. Gustatory receptor (GR) family.</text>
</comment>